<evidence type="ECO:0000313" key="2">
    <source>
        <dbReference type="EMBL" id="KFE33843.1"/>
    </source>
</evidence>
<organism evidence="2 3">
    <name type="scientific">Thioclava atlantica</name>
    <dbReference type="NCBI Taxonomy" id="1317124"/>
    <lineage>
        <taxon>Bacteria</taxon>
        <taxon>Pseudomonadati</taxon>
        <taxon>Pseudomonadota</taxon>
        <taxon>Alphaproteobacteria</taxon>
        <taxon>Rhodobacterales</taxon>
        <taxon>Paracoccaceae</taxon>
        <taxon>Thioclava</taxon>
    </lineage>
</organism>
<reference evidence="2 3" key="2">
    <citation type="journal article" date="2015" name="Antonie Van Leeuwenhoek">
        <title>Thioclava indica sp. nov., isolated from surface seawater of the Indian Ocean.</title>
        <authorList>
            <person name="Liu Y."/>
            <person name="Lai Q."/>
            <person name="Du J."/>
            <person name="Xu H."/>
            <person name="Jiang L."/>
            <person name="Shao Z."/>
        </authorList>
    </citation>
    <scope>NUCLEOTIDE SEQUENCE [LARGE SCALE GENOMIC DNA]</scope>
    <source>
        <strain evidence="2 3">13D2W-2</strain>
    </source>
</reference>
<dbReference type="AlphaFoldDB" id="A0A085TSZ6"/>
<keyword evidence="3" id="KW-1185">Reference proteome</keyword>
<reference evidence="3" key="1">
    <citation type="submission" date="2013-04" db="EMBL/GenBank/DDBJ databases">
        <title>Thioclava sp. 13D2W-2 Genome Sequencing.</title>
        <authorList>
            <person name="Lai Q."/>
            <person name="Li G."/>
            <person name="Shao Z."/>
        </authorList>
    </citation>
    <scope>NUCLEOTIDE SEQUENCE [LARGE SCALE GENOMIC DNA]</scope>
    <source>
        <strain evidence="3">13D2W-2</strain>
    </source>
</reference>
<evidence type="ECO:0000259" key="1">
    <source>
        <dbReference type="Pfam" id="PF13817"/>
    </source>
</evidence>
<dbReference type="InterPro" id="IPR039552">
    <property type="entry name" value="IS66_C"/>
</dbReference>
<dbReference type="EMBL" id="AQRC01000015">
    <property type="protein sequence ID" value="KFE33843.1"/>
    <property type="molecule type" value="Genomic_DNA"/>
</dbReference>
<feature type="domain" description="Transposase IS66 C-terminal" evidence="1">
    <location>
        <begin position="79"/>
        <end position="115"/>
    </location>
</feature>
<evidence type="ECO:0000313" key="3">
    <source>
        <dbReference type="Proteomes" id="UP000028607"/>
    </source>
</evidence>
<gene>
    <name evidence="2" type="ORF">DW2_16485</name>
</gene>
<dbReference type="eggNOG" id="COG2433">
    <property type="taxonomic scope" value="Bacteria"/>
</dbReference>
<sequence length="117" mass="13101">MSGEVAFWSPPEASPASGRLRDQLPECRRILRFNAGFRGPFRDHFNPAEGALRPIVTDWKNWLSAGADTGVETLARATTFIETAKLSNLDPLACIDDILDPIHEHKTSRLDEFLPRN</sequence>
<comment type="caution">
    <text evidence="2">The sequence shown here is derived from an EMBL/GenBank/DDBJ whole genome shotgun (WGS) entry which is preliminary data.</text>
</comment>
<accession>A0A085TSZ6</accession>
<dbReference type="STRING" id="1317124.DW2_16485"/>
<protein>
    <submittedName>
        <fullName evidence="2">Transposase IS66 family protein</fullName>
    </submittedName>
</protein>
<name>A0A085TSZ6_9RHOB</name>
<proteinExistence type="predicted"/>
<dbReference type="Proteomes" id="UP000028607">
    <property type="component" value="Unassembled WGS sequence"/>
</dbReference>
<dbReference type="Pfam" id="PF13817">
    <property type="entry name" value="DDE_Tnp_IS66_C"/>
    <property type="match status" value="1"/>
</dbReference>